<proteinExistence type="predicted"/>
<protein>
    <submittedName>
        <fullName evidence="1">Uncharacterized protein</fullName>
    </submittedName>
</protein>
<sequence>MWNSAVRIIWKICPSGQPNIRAQAVGRKHHSGRAEAALWPLMQRYSNQFPALTVLTPVCLFRTLRSLALWSLNEETIQMRPTAVAATSGHRVGDGISLEGT</sequence>
<dbReference type="EMBL" id="HBUF01568651">
    <property type="protein sequence ID" value="CAG6765628.1"/>
    <property type="molecule type" value="Transcribed_RNA"/>
</dbReference>
<name>A0A8D9ETB3_9HEMI</name>
<accession>A0A8D9ETB3</accession>
<evidence type="ECO:0000313" key="1">
    <source>
        <dbReference type="EMBL" id="CAG6765628.1"/>
    </source>
</evidence>
<dbReference type="AlphaFoldDB" id="A0A8D9ETB3"/>
<organism evidence="1">
    <name type="scientific">Cacopsylla melanoneura</name>
    <dbReference type="NCBI Taxonomy" id="428564"/>
    <lineage>
        <taxon>Eukaryota</taxon>
        <taxon>Metazoa</taxon>
        <taxon>Ecdysozoa</taxon>
        <taxon>Arthropoda</taxon>
        <taxon>Hexapoda</taxon>
        <taxon>Insecta</taxon>
        <taxon>Pterygota</taxon>
        <taxon>Neoptera</taxon>
        <taxon>Paraneoptera</taxon>
        <taxon>Hemiptera</taxon>
        <taxon>Sternorrhyncha</taxon>
        <taxon>Psylloidea</taxon>
        <taxon>Psyllidae</taxon>
        <taxon>Psyllinae</taxon>
        <taxon>Cacopsylla</taxon>
    </lineage>
</organism>
<reference evidence="1" key="1">
    <citation type="submission" date="2021-05" db="EMBL/GenBank/DDBJ databases">
        <authorList>
            <person name="Alioto T."/>
            <person name="Alioto T."/>
            <person name="Gomez Garrido J."/>
        </authorList>
    </citation>
    <scope>NUCLEOTIDE SEQUENCE</scope>
</reference>